<dbReference type="Pfam" id="PF11306">
    <property type="entry name" value="DUF3108"/>
    <property type="match status" value="1"/>
</dbReference>
<evidence type="ECO:0000313" key="1">
    <source>
        <dbReference type="EMBL" id="CDH46107.1"/>
    </source>
</evidence>
<dbReference type="OrthoDB" id="6007799at2"/>
<name>A0A7U7GDG4_9GAMM</name>
<reference evidence="1 2" key="1">
    <citation type="journal article" date="2014" name="ISME J.">
        <title>Candidatus Competibacter-lineage genomes retrieved from metagenomes reveal functional metabolic diversity.</title>
        <authorList>
            <person name="McIlroy S.J."/>
            <person name="Albertsen M."/>
            <person name="Andresen E.K."/>
            <person name="Saunders A.M."/>
            <person name="Kristiansen R."/>
            <person name="Stokholm-Bjerregaard M."/>
            <person name="Nielsen K.L."/>
            <person name="Nielsen P.H."/>
        </authorList>
    </citation>
    <scope>NUCLEOTIDE SEQUENCE [LARGE SCALE GENOMIC DNA]</scope>
    <source>
        <strain evidence="1 2">Run_B_J11</strain>
    </source>
</reference>
<protein>
    <recommendedName>
        <fullName evidence="3">DUF3108 domain-containing protein</fullName>
    </recommendedName>
</protein>
<accession>A0A7U7GDG4</accession>
<comment type="caution">
    <text evidence="1">The sequence shown here is derived from an EMBL/GenBank/DDBJ whole genome shotgun (WGS) entry which is preliminary data.</text>
</comment>
<evidence type="ECO:0000313" key="2">
    <source>
        <dbReference type="Proteomes" id="UP000019184"/>
    </source>
</evidence>
<dbReference type="EMBL" id="CBTK010000248">
    <property type="protein sequence ID" value="CDH46107.1"/>
    <property type="molecule type" value="Genomic_DNA"/>
</dbReference>
<organism evidence="1 2">
    <name type="scientific">Candidatus Contendobacter odensis Run_B_J11</name>
    <dbReference type="NCBI Taxonomy" id="1400861"/>
    <lineage>
        <taxon>Bacteria</taxon>
        <taxon>Pseudomonadati</taxon>
        <taxon>Pseudomonadota</taxon>
        <taxon>Gammaproteobacteria</taxon>
        <taxon>Candidatus Competibacteraceae</taxon>
        <taxon>Candidatus Contendibacter</taxon>
    </lineage>
</organism>
<gene>
    <name evidence="1" type="ORF">BN874_340067</name>
</gene>
<proteinExistence type="predicted"/>
<keyword evidence="2" id="KW-1185">Reference proteome</keyword>
<dbReference type="AlphaFoldDB" id="A0A7U7GDG4"/>
<dbReference type="Proteomes" id="UP000019184">
    <property type="component" value="Unassembled WGS sequence"/>
</dbReference>
<sequence>MMRVSLLSLNRWPARAPARTHPRMKPLIRAFTLVSSLLLAPLAVAADGLPVTPFQARYEVYASGFSIGEAVITLTTTAPGAYQMSSDVRPNGLVALLASGRIHEQVSGEIHHGTIRPIQYERLLDTGRKSNQMQLRFDWSAAQVQARYNSEQATLPLAPGVVDPLSLQLVVMGDLQRGQVPSQYSLVDKTEIKTYQIRNQGEETLDTPLGPLRTVRINQYTPGKTRMTTFWVAPGKQYLLARISQEKDGKEELRMEIRAVER</sequence>
<evidence type="ECO:0008006" key="3">
    <source>
        <dbReference type="Google" id="ProtNLM"/>
    </source>
</evidence>
<dbReference type="InterPro" id="IPR021457">
    <property type="entry name" value="DUF3108"/>
</dbReference>